<feature type="coiled-coil region" evidence="1">
    <location>
        <begin position="22"/>
        <end position="49"/>
    </location>
</feature>
<keyword evidence="1" id="KW-0175">Coiled coil</keyword>
<evidence type="ECO:0000256" key="1">
    <source>
        <dbReference type="SAM" id="Coils"/>
    </source>
</evidence>
<name>A0A1B6JIC6_9HEMI</name>
<reference evidence="2" key="1">
    <citation type="submission" date="2015-11" db="EMBL/GenBank/DDBJ databases">
        <title>De novo transcriptome assembly of four potential Pierce s Disease insect vectors from Arizona vineyards.</title>
        <authorList>
            <person name="Tassone E.E."/>
        </authorList>
    </citation>
    <scope>NUCLEOTIDE SEQUENCE</scope>
</reference>
<accession>A0A1B6JIC6</accession>
<feature type="coiled-coil region" evidence="1">
    <location>
        <begin position="99"/>
        <end position="126"/>
    </location>
</feature>
<dbReference type="AlphaFoldDB" id="A0A1B6JIC6"/>
<gene>
    <name evidence="2" type="ORF">g.9724</name>
</gene>
<protein>
    <submittedName>
        <fullName evidence="2">Uncharacterized protein</fullName>
    </submittedName>
</protein>
<feature type="non-terminal residue" evidence="2">
    <location>
        <position position="1"/>
    </location>
</feature>
<sequence>GKRISSVSKGINPFDVVVMIQLEDHIKMFNELKQNYENHKQHVKDFTTEVYDKLEARNRRSVDDVGEINEKLTKFKESFDKFSLDATFENIGHKFVEYNDSYADKFQKIEEKLNKFEEDLTEIGIRVGFYA</sequence>
<evidence type="ECO:0000313" key="2">
    <source>
        <dbReference type="EMBL" id="JAS98950.1"/>
    </source>
</evidence>
<dbReference type="EMBL" id="GECU01008756">
    <property type="protein sequence ID" value="JAS98950.1"/>
    <property type="molecule type" value="Transcribed_RNA"/>
</dbReference>
<proteinExistence type="predicted"/>
<organism evidence="2">
    <name type="scientific">Homalodisca liturata</name>
    <dbReference type="NCBI Taxonomy" id="320908"/>
    <lineage>
        <taxon>Eukaryota</taxon>
        <taxon>Metazoa</taxon>
        <taxon>Ecdysozoa</taxon>
        <taxon>Arthropoda</taxon>
        <taxon>Hexapoda</taxon>
        <taxon>Insecta</taxon>
        <taxon>Pterygota</taxon>
        <taxon>Neoptera</taxon>
        <taxon>Paraneoptera</taxon>
        <taxon>Hemiptera</taxon>
        <taxon>Auchenorrhyncha</taxon>
        <taxon>Membracoidea</taxon>
        <taxon>Cicadellidae</taxon>
        <taxon>Cicadellinae</taxon>
        <taxon>Proconiini</taxon>
        <taxon>Homalodisca</taxon>
    </lineage>
</organism>